<accession>A0A2P5I7S0</accession>
<keyword evidence="2" id="KW-1185">Reference proteome</keyword>
<dbReference type="OrthoDB" id="5214724at2759"/>
<comment type="caution">
    <text evidence="1">The sequence shown here is derived from an EMBL/GenBank/DDBJ whole genome shotgun (WGS) entry which is preliminary data.</text>
</comment>
<dbReference type="InParanoid" id="A0A2P5I7S0"/>
<gene>
    <name evidence="1" type="ORF">DHEL01_v203074</name>
</gene>
<proteinExistence type="predicted"/>
<dbReference type="Proteomes" id="UP000094444">
    <property type="component" value="Unassembled WGS sequence"/>
</dbReference>
<name>A0A2P5I7S0_DIAHE</name>
<reference evidence="1" key="1">
    <citation type="submission" date="2017-09" db="EMBL/GenBank/DDBJ databases">
        <title>Polyketide synthases of a Diaporthe helianthi virulent isolate.</title>
        <authorList>
            <person name="Baroncelli R."/>
        </authorList>
    </citation>
    <scope>NUCLEOTIDE SEQUENCE [LARGE SCALE GENOMIC DNA]</scope>
    <source>
        <strain evidence="1">7/96</strain>
    </source>
</reference>
<evidence type="ECO:0000313" key="1">
    <source>
        <dbReference type="EMBL" id="POS78542.1"/>
    </source>
</evidence>
<dbReference type="EMBL" id="MAVT02000178">
    <property type="protein sequence ID" value="POS78542.1"/>
    <property type="molecule type" value="Genomic_DNA"/>
</dbReference>
<protein>
    <recommendedName>
        <fullName evidence="3">C2H2-type domain-containing protein</fullName>
    </recommendedName>
</protein>
<evidence type="ECO:0000313" key="2">
    <source>
        <dbReference type="Proteomes" id="UP000094444"/>
    </source>
</evidence>
<evidence type="ECO:0008006" key="3">
    <source>
        <dbReference type="Google" id="ProtNLM"/>
    </source>
</evidence>
<organism evidence="1 2">
    <name type="scientific">Diaporthe helianthi</name>
    <dbReference type="NCBI Taxonomy" id="158607"/>
    <lineage>
        <taxon>Eukaryota</taxon>
        <taxon>Fungi</taxon>
        <taxon>Dikarya</taxon>
        <taxon>Ascomycota</taxon>
        <taxon>Pezizomycotina</taxon>
        <taxon>Sordariomycetes</taxon>
        <taxon>Sordariomycetidae</taxon>
        <taxon>Diaporthales</taxon>
        <taxon>Diaporthaceae</taxon>
        <taxon>Diaporthe</taxon>
    </lineage>
</organism>
<dbReference type="AlphaFoldDB" id="A0A2P5I7S0"/>
<sequence length="143" mass="16040">MTVINGKCDDSNILVLVASGYPHNRSPWVYVAYNFIYSQRLIPAYGLQNEVSQGFGKLRQEILACNSGYDADEGLVGFYIVIIANRSGPQPAELQEGDKAPICFGICEETFDLWTDRQWHRVKVHELDKDIDALPGNTSVPYI</sequence>